<accession>A0A4Q7UXJ5</accession>
<dbReference type="InterPro" id="IPR021804">
    <property type="entry name" value="DUF3375"/>
</dbReference>
<evidence type="ECO:0000313" key="2">
    <source>
        <dbReference type="Proteomes" id="UP000291591"/>
    </source>
</evidence>
<organism evidence="1 2">
    <name type="scientific">Pseudonocardia sediminis</name>
    <dbReference type="NCBI Taxonomy" id="1397368"/>
    <lineage>
        <taxon>Bacteria</taxon>
        <taxon>Bacillati</taxon>
        <taxon>Actinomycetota</taxon>
        <taxon>Actinomycetes</taxon>
        <taxon>Pseudonocardiales</taxon>
        <taxon>Pseudonocardiaceae</taxon>
        <taxon>Pseudonocardia</taxon>
    </lineage>
</organism>
<name>A0A4Q7UXJ5_PSEST</name>
<sequence>MRLAIMEITGDLIRTALSSNPTLALLKAYSRDWVLPLFAEHLGQVDGSVSAEWFHERVTEALELIPEWRGDVSPADHCRDWIEKRWLETEKLNGRLRYRLSPYSLRALRFVGELVEGETTVSSARLGSISHAVRLLADMTSPDRQVQLRRIDRQIVELKQRRNDIASGQVRLANLEEMKLQLREILAMTRSLPADFRQLRTMVEDRHQEVARRAMVDGPPKADLVEEYLRENDMLSRTSQGSAYLGFSRLLSSRQTEQLRVDIDQILAQEFARLHMSAAQRDELDCMLSTLLTAELDVQNSYVRWTASLRRFLTRAAHGRHQRLLSLADRALHAGALWTQAEPGQRYLPDDTLGVGALAVVDISQTQLWREHGPQEVVVKVAEQRKTLPGEDRAALRLAAGTAPRAIGRTINMLLTSRPAVTGAEVFAATPAEFQHLGALVSLLDLAVLHGQIDTDLDERVQLSGDRATALIAILPHLVFDSPVPTKELS</sequence>
<gene>
    <name evidence="1" type="ORF">EV383_2648</name>
</gene>
<keyword evidence="2" id="KW-1185">Reference proteome</keyword>
<dbReference type="EMBL" id="SHKL01000001">
    <property type="protein sequence ID" value="RZT85768.1"/>
    <property type="molecule type" value="Genomic_DNA"/>
</dbReference>
<dbReference type="Proteomes" id="UP000291591">
    <property type="component" value="Unassembled WGS sequence"/>
</dbReference>
<dbReference type="RefSeq" id="WP_165438333.1">
    <property type="nucleotide sequence ID" value="NZ_SHKL01000001.1"/>
</dbReference>
<reference evidence="1 2" key="1">
    <citation type="submission" date="2019-02" db="EMBL/GenBank/DDBJ databases">
        <title>Sequencing the genomes of 1000 actinobacteria strains.</title>
        <authorList>
            <person name="Klenk H.-P."/>
        </authorList>
    </citation>
    <scope>NUCLEOTIDE SEQUENCE [LARGE SCALE GENOMIC DNA]</scope>
    <source>
        <strain evidence="1 2">DSM 45779</strain>
    </source>
</reference>
<dbReference type="Pfam" id="PF11855">
    <property type="entry name" value="DUF3375"/>
    <property type="match status" value="1"/>
</dbReference>
<protein>
    <submittedName>
        <fullName evidence="1">Uncharacterized protein DUF3375</fullName>
    </submittedName>
</protein>
<evidence type="ECO:0000313" key="1">
    <source>
        <dbReference type="EMBL" id="RZT85768.1"/>
    </source>
</evidence>
<proteinExistence type="predicted"/>
<comment type="caution">
    <text evidence="1">The sequence shown here is derived from an EMBL/GenBank/DDBJ whole genome shotgun (WGS) entry which is preliminary data.</text>
</comment>
<dbReference type="AlphaFoldDB" id="A0A4Q7UXJ5"/>